<accession>A0ABD3FUQ9</accession>
<proteinExistence type="predicted"/>
<keyword evidence="2 3" id="KW-0040">ANK repeat</keyword>
<sequence length="145" mass="15407">MQSTVVQVDDPAEVLANDNTSDKNYEVSSPTGANLLSACGEGQVDTVQKLLKQGVSVDFSDDDRTTPLIFAAEEGHLPVVQLLLENGASVDLLSDDGWTALMAAAGEGYADIVQILLEKGASADTKTRAPEKCIEFKIIAVKVRK</sequence>
<dbReference type="InterPro" id="IPR036770">
    <property type="entry name" value="Ankyrin_rpt-contain_sf"/>
</dbReference>
<evidence type="ECO:0000313" key="5">
    <source>
        <dbReference type="Proteomes" id="UP001632037"/>
    </source>
</evidence>
<dbReference type="EMBL" id="JBIMZQ010000008">
    <property type="protein sequence ID" value="KAL3669742.1"/>
    <property type="molecule type" value="Genomic_DNA"/>
</dbReference>
<dbReference type="PROSITE" id="PS50088">
    <property type="entry name" value="ANK_REPEAT"/>
    <property type="match status" value="2"/>
</dbReference>
<gene>
    <name evidence="4" type="ORF">V7S43_005123</name>
</gene>
<dbReference type="Gene3D" id="1.25.40.20">
    <property type="entry name" value="Ankyrin repeat-containing domain"/>
    <property type="match status" value="1"/>
</dbReference>
<organism evidence="4 5">
    <name type="scientific">Phytophthora oleae</name>
    <dbReference type="NCBI Taxonomy" id="2107226"/>
    <lineage>
        <taxon>Eukaryota</taxon>
        <taxon>Sar</taxon>
        <taxon>Stramenopiles</taxon>
        <taxon>Oomycota</taxon>
        <taxon>Peronosporomycetes</taxon>
        <taxon>Peronosporales</taxon>
        <taxon>Peronosporaceae</taxon>
        <taxon>Phytophthora</taxon>
    </lineage>
</organism>
<reference evidence="4 5" key="1">
    <citation type="submission" date="2024-09" db="EMBL/GenBank/DDBJ databases">
        <title>Genome sequencing and assembly of Phytophthora oleae, isolate VK10A, causative agent of rot of olive drupes.</title>
        <authorList>
            <person name="Conti Taguali S."/>
            <person name="Riolo M."/>
            <person name="La Spada F."/>
            <person name="Cacciola S.O."/>
            <person name="Dionisio G."/>
        </authorList>
    </citation>
    <scope>NUCLEOTIDE SEQUENCE [LARGE SCALE GENOMIC DNA]</scope>
    <source>
        <strain evidence="4 5">VK10A</strain>
    </source>
</reference>
<dbReference type="Pfam" id="PF12796">
    <property type="entry name" value="Ank_2"/>
    <property type="match status" value="1"/>
</dbReference>
<evidence type="ECO:0000256" key="1">
    <source>
        <dbReference type="ARBA" id="ARBA00022737"/>
    </source>
</evidence>
<feature type="repeat" description="ANK" evidence="3">
    <location>
        <begin position="63"/>
        <end position="95"/>
    </location>
</feature>
<keyword evidence="5" id="KW-1185">Reference proteome</keyword>
<dbReference type="Proteomes" id="UP001632037">
    <property type="component" value="Unassembled WGS sequence"/>
</dbReference>
<dbReference type="SMART" id="SM00248">
    <property type="entry name" value="ANK"/>
    <property type="match status" value="3"/>
</dbReference>
<evidence type="ECO:0000256" key="2">
    <source>
        <dbReference type="ARBA" id="ARBA00023043"/>
    </source>
</evidence>
<evidence type="ECO:0000313" key="4">
    <source>
        <dbReference type="EMBL" id="KAL3669742.1"/>
    </source>
</evidence>
<dbReference type="PROSITE" id="PS50297">
    <property type="entry name" value="ANK_REP_REGION"/>
    <property type="match status" value="2"/>
</dbReference>
<dbReference type="PRINTS" id="PR01415">
    <property type="entry name" value="ANKYRIN"/>
</dbReference>
<dbReference type="SUPFAM" id="SSF48403">
    <property type="entry name" value="Ankyrin repeat"/>
    <property type="match status" value="1"/>
</dbReference>
<evidence type="ECO:0000256" key="3">
    <source>
        <dbReference type="PROSITE-ProRule" id="PRU00023"/>
    </source>
</evidence>
<name>A0ABD3FUQ9_9STRA</name>
<dbReference type="PANTHER" id="PTHR24171">
    <property type="entry name" value="ANKYRIN REPEAT DOMAIN-CONTAINING PROTEIN 39-RELATED"/>
    <property type="match status" value="1"/>
</dbReference>
<protein>
    <submittedName>
        <fullName evidence="4">Uncharacterized protein</fullName>
    </submittedName>
</protein>
<keyword evidence="1" id="KW-0677">Repeat</keyword>
<comment type="caution">
    <text evidence="4">The sequence shown here is derived from an EMBL/GenBank/DDBJ whole genome shotgun (WGS) entry which is preliminary data.</text>
</comment>
<dbReference type="AlphaFoldDB" id="A0ABD3FUQ9"/>
<dbReference type="InterPro" id="IPR002110">
    <property type="entry name" value="Ankyrin_rpt"/>
</dbReference>
<feature type="repeat" description="ANK" evidence="3">
    <location>
        <begin position="96"/>
        <end position="128"/>
    </location>
</feature>